<dbReference type="InterPro" id="IPR042197">
    <property type="entry name" value="Apaf_helical"/>
</dbReference>
<keyword evidence="1" id="KW-0677">Repeat</keyword>
<evidence type="ECO:0000313" key="5">
    <source>
        <dbReference type="EMBL" id="VDD40087.1"/>
    </source>
</evidence>
<reference evidence="5" key="1">
    <citation type="submission" date="2018-11" db="EMBL/GenBank/DDBJ databases">
        <authorList>
            <consortium name="Genoscope - CEA"/>
            <person name="William W."/>
        </authorList>
    </citation>
    <scope>NUCLEOTIDE SEQUENCE</scope>
</reference>
<protein>
    <recommendedName>
        <fullName evidence="4">AAA+ ATPase domain-containing protein</fullName>
    </recommendedName>
</protein>
<dbReference type="InterPro" id="IPR003593">
    <property type="entry name" value="AAA+_ATPase"/>
</dbReference>
<dbReference type="PRINTS" id="PR00364">
    <property type="entry name" value="DISEASERSIST"/>
</dbReference>
<dbReference type="AlphaFoldDB" id="A0A3P6E7B4"/>
<dbReference type="GO" id="GO:0043531">
    <property type="term" value="F:ADP binding"/>
    <property type="evidence" value="ECO:0007669"/>
    <property type="project" value="InterPro"/>
</dbReference>
<dbReference type="InterPro" id="IPR002182">
    <property type="entry name" value="NB-ARC"/>
</dbReference>
<evidence type="ECO:0000256" key="1">
    <source>
        <dbReference type="ARBA" id="ARBA00022737"/>
    </source>
</evidence>
<dbReference type="InterPro" id="IPR044974">
    <property type="entry name" value="Disease_R_plants"/>
</dbReference>
<dbReference type="GO" id="GO:0006952">
    <property type="term" value="P:defense response"/>
    <property type="evidence" value="ECO:0007669"/>
    <property type="project" value="InterPro"/>
</dbReference>
<dbReference type="Gene3D" id="1.10.8.430">
    <property type="entry name" value="Helical domain of apoptotic protease-activating factors"/>
    <property type="match status" value="1"/>
</dbReference>
<dbReference type="SUPFAM" id="SSF52540">
    <property type="entry name" value="P-loop containing nucleoside triphosphate hydrolases"/>
    <property type="match status" value="1"/>
</dbReference>
<evidence type="ECO:0000256" key="3">
    <source>
        <dbReference type="ARBA" id="ARBA00023027"/>
    </source>
</evidence>
<dbReference type="PANTHER" id="PTHR11017">
    <property type="entry name" value="LEUCINE-RICH REPEAT-CONTAINING PROTEIN"/>
    <property type="match status" value="1"/>
</dbReference>
<dbReference type="Pfam" id="PF00931">
    <property type="entry name" value="NB-ARC"/>
    <property type="match status" value="1"/>
</dbReference>
<dbReference type="InterPro" id="IPR027417">
    <property type="entry name" value="P-loop_NTPase"/>
</dbReference>
<keyword evidence="2" id="KW-0378">Hydrolase</keyword>
<dbReference type="Gene3D" id="3.40.50.300">
    <property type="entry name" value="P-loop containing nucleotide triphosphate hydrolases"/>
    <property type="match status" value="1"/>
</dbReference>
<dbReference type="PANTHER" id="PTHR11017:SF366">
    <property type="entry name" value="ADP-RIBOSYL CYCLASE_CYCLIC ADP-RIBOSE HYDROLASE"/>
    <property type="match status" value="1"/>
</dbReference>
<dbReference type="EMBL" id="LR031876">
    <property type="protein sequence ID" value="VDD40087.1"/>
    <property type="molecule type" value="Genomic_DNA"/>
</dbReference>
<dbReference type="FunFam" id="3.40.50.300:FF:001002">
    <property type="entry name" value="Disease resistance protein (TIR-NBS-LRR class)"/>
    <property type="match status" value="1"/>
</dbReference>
<accession>A0A3P6E7B4</accession>
<gene>
    <name evidence="5" type="ORF">BOLC7T45647H</name>
</gene>
<evidence type="ECO:0000259" key="4">
    <source>
        <dbReference type="SMART" id="SM00382"/>
    </source>
</evidence>
<proteinExistence type="predicted"/>
<keyword evidence="3" id="KW-0520">NAD</keyword>
<evidence type="ECO:0000256" key="2">
    <source>
        <dbReference type="ARBA" id="ARBA00022801"/>
    </source>
</evidence>
<sequence length="222" mass="25893">MSTHMENLELWLSPGTDEVRMIGIWGPSGIGKSTIARFLFNQHSHQFPFSVFMENIKRLCPRPYYDEYSVKLQLQKEFMTRVITQEDIKIQQLGVVEDRLKDKRVLAILDDVDHSLQIDAMAKEARWFGPGSRIIFTTQDKRLLSVHGIDHIYEVEFPPDDEALEIFCMNAFGQKSPHDGFQKLAWEVTRLAGNLPLGLRVMGSHFRRRPKHEWEEELPRDV</sequence>
<organism evidence="5">
    <name type="scientific">Brassica oleracea</name>
    <name type="common">Wild cabbage</name>
    <dbReference type="NCBI Taxonomy" id="3712"/>
    <lineage>
        <taxon>Eukaryota</taxon>
        <taxon>Viridiplantae</taxon>
        <taxon>Streptophyta</taxon>
        <taxon>Embryophyta</taxon>
        <taxon>Tracheophyta</taxon>
        <taxon>Spermatophyta</taxon>
        <taxon>Magnoliopsida</taxon>
        <taxon>eudicotyledons</taxon>
        <taxon>Gunneridae</taxon>
        <taxon>Pentapetalae</taxon>
        <taxon>rosids</taxon>
        <taxon>malvids</taxon>
        <taxon>Brassicales</taxon>
        <taxon>Brassicaceae</taxon>
        <taxon>Brassiceae</taxon>
        <taxon>Brassica</taxon>
    </lineage>
</organism>
<dbReference type="SMART" id="SM00382">
    <property type="entry name" value="AAA"/>
    <property type="match status" value="1"/>
</dbReference>
<feature type="domain" description="AAA+ ATPase" evidence="4">
    <location>
        <begin position="18"/>
        <end position="159"/>
    </location>
</feature>
<name>A0A3P6E7B4_BRAOL</name>
<dbReference type="GO" id="GO:0016787">
    <property type="term" value="F:hydrolase activity"/>
    <property type="evidence" value="ECO:0007669"/>
    <property type="project" value="UniProtKB-KW"/>
</dbReference>